<name>A0A9D4UQG4_ADICA</name>
<sequence length="647" mass="71723">MFFFVTQHVYTARKHSFHSQIVADLGGLHQIYNGQNLGRALQAVEELDLQGKPIPKDLTYCILQGCTKRKDLAAARRLRPLMVKQGMANISLFADYLIRLLALCGCLPEAEEIFHMVAQPSIYTWNAIISAHAILNNPKSALEYYHALRSTSIKPSKVTFLSVLKACASLEKEGLDQGRLIHNQLTRCGLDYDGMVGNALVDMYAKCGNLNQAQEVFDELPYQTVVSYGALIAGYANHGLCCIAFELFEKMQKEGIQPNRVVFLCLVKACSKASALEQGIQIHERIIKNGLLSDVMIGSALVDMYVKCESLARALLVFEKLPSKNLCSWGAMIGGFVEHGDNRSAFVCFAKMQQDGIEPDRAIFLVVLRACASHGCSIRGKIIHHQIVKSELERDVSVGNTLVDMYAKCGNFDESHNVFDRLSTRDIVSWGALIAGYAVNGHFSMVLDCVKGMQQSSLNPSEIIFTSVLAGCSNVGLVKQGYEFLNIMVGEFGITPSAAHYNCMVDLLGRTGCLVEAWKLLQSMPIDPTAIAWRSLLAGCKIYGDKELGQLCFEEITRLDPIGASSFTMMSNMYDDAHMWEDSVCIQDLKRSKGVWKKPGRALIEIGNNMHEFIVGERLSGETDQRVRKLAHRIFKEGYVPDLSGLE</sequence>
<comment type="caution">
    <text evidence="3">The sequence shown here is derived from an EMBL/GenBank/DDBJ whole genome shotgun (WGS) entry which is preliminary data.</text>
</comment>
<dbReference type="GO" id="GO:0003723">
    <property type="term" value="F:RNA binding"/>
    <property type="evidence" value="ECO:0007669"/>
    <property type="project" value="InterPro"/>
</dbReference>
<evidence type="ECO:0000313" key="4">
    <source>
        <dbReference type="Proteomes" id="UP000886520"/>
    </source>
</evidence>
<dbReference type="FunFam" id="1.25.40.10:FF:000031">
    <property type="entry name" value="Pentatricopeptide repeat-containing protein mitochondrial"/>
    <property type="match status" value="1"/>
</dbReference>
<dbReference type="GO" id="GO:0009451">
    <property type="term" value="P:RNA modification"/>
    <property type="evidence" value="ECO:0007669"/>
    <property type="project" value="InterPro"/>
</dbReference>
<dbReference type="AlphaFoldDB" id="A0A9D4UQG4"/>
<organism evidence="3 4">
    <name type="scientific">Adiantum capillus-veneris</name>
    <name type="common">Maidenhair fern</name>
    <dbReference type="NCBI Taxonomy" id="13818"/>
    <lineage>
        <taxon>Eukaryota</taxon>
        <taxon>Viridiplantae</taxon>
        <taxon>Streptophyta</taxon>
        <taxon>Embryophyta</taxon>
        <taxon>Tracheophyta</taxon>
        <taxon>Polypodiopsida</taxon>
        <taxon>Polypodiidae</taxon>
        <taxon>Polypodiales</taxon>
        <taxon>Pteridineae</taxon>
        <taxon>Pteridaceae</taxon>
        <taxon>Vittarioideae</taxon>
        <taxon>Adiantum</taxon>
    </lineage>
</organism>
<dbReference type="InterPro" id="IPR002885">
    <property type="entry name" value="PPR_rpt"/>
</dbReference>
<dbReference type="FunFam" id="1.25.40.10:FF:001093">
    <property type="entry name" value="Pentatricopeptide repeat-containing protein At2g34400"/>
    <property type="match status" value="1"/>
</dbReference>
<dbReference type="Gene3D" id="1.25.40.10">
    <property type="entry name" value="Tetratricopeptide repeat domain"/>
    <property type="match status" value="5"/>
</dbReference>
<gene>
    <name evidence="3" type="ORF">GOP47_0014190</name>
</gene>
<reference evidence="3" key="1">
    <citation type="submission" date="2021-01" db="EMBL/GenBank/DDBJ databases">
        <title>Adiantum capillus-veneris genome.</title>
        <authorList>
            <person name="Fang Y."/>
            <person name="Liao Q."/>
        </authorList>
    </citation>
    <scope>NUCLEOTIDE SEQUENCE</scope>
    <source>
        <strain evidence="3">H3</strain>
        <tissue evidence="3">Leaf</tissue>
    </source>
</reference>
<dbReference type="Pfam" id="PF13041">
    <property type="entry name" value="PPR_2"/>
    <property type="match status" value="1"/>
</dbReference>
<evidence type="ECO:0008006" key="5">
    <source>
        <dbReference type="Google" id="ProtNLM"/>
    </source>
</evidence>
<evidence type="ECO:0000313" key="3">
    <source>
        <dbReference type="EMBL" id="KAI5071939.1"/>
    </source>
</evidence>
<dbReference type="Proteomes" id="UP000886520">
    <property type="component" value="Chromosome 13"/>
</dbReference>
<evidence type="ECO:0000256" key="2">
    <source>
        <dbReference type="PROSITE-ProRule" id="PRU00708"/>
    </source>
</evidence>
<accession>A0A9D4UQG4</accession>
<dbReference type="Pfam" id="PF20431">
    <property type="entry name" value="E_motif"/>
    <property type="match status" value="1"/>
</dbReference>
<dbReference type="Pfam" id="PF01535">
    <property type="entry name" value="PPR"/>
    <property type="match status" value="5"/>
</dbReference>
<proteinExistence type="predicted"/>
<feature type="repeat" description="PPR" evidence="2">
    <location>
        <begin position="325"/>
        <end position="359"/>
    </location>
</feature>
<feature type="repeat" description="PPR" evidence="2">
    <location>
        <begin position="224"/>
        <end position="258"/>
    </location>
</feature>
<keyword evidence="4" id="KW-1185">Reference proteome</keyword>
<dbReference type="InterPro" id="IPR046960">
    <property type="entry name" value="PPR_At4g14850-like_plant"/>
</dbReference>
<dbReference type="FunFam" id="1.25.40.10:FF:000344">
    <property type="entry name" value="Pentatricopeptide repeat-containing protein"/>
    <property type="match status" value="1"/>
</dbReference>
<keyword evidence="1" id="KW-0677">Repeat</keyword>
<dbReference type="InterPro" id="IPR046848">
    <property type="entry name" value="E_motif"/>
</dbReference>
<dbReference type="EMBL" id="JABFUD020000013">
    <property type="protein sequence ID" value="KAI5071939.1"/>
    <property type="molecule type" value="Genomic_DNA"/>
</dbReference>
<evidence type="ECO:0000256" key="1">
    <source>
        <dbReference type="ARBA" id="ARBA00022737"/>
    </source>
</evidence>
<dbReference type="Pfam" id="PF13812">
    <property type="entry name" value="PPR_3"/>
    <property type="match status" value="1"/>
</dbReference>
<dbReference type="OrthoDB" id="185373at2759"/>
<dbReference type="NCBIfam" id="TIGR00756">
    <property type="entry name" value="PPR"/>
    <property type="match status" value="6"/>
</dbReference>
<dbReference type="InterPro" id="IPR011990">
    <property type="entry name" value="TPR-like_helical_dom_sf"/>
</dbReference>
<protein>
    <recommendedName>
        <fullName evidence="5">Pentatricopeptide repeat-containing protein</fullName>
    </recommendedName>
</protein>
<feature type="repeat" description="PPR" evidence="2">
    <location>
        <begin position="395"/>
        <end position="429"/>
    </location>
</feature>
<dbReference type="PROSITE" id="PS51375">
    <property type="entry name" value="PPR"/>
    <property type="match status" value="4"/>
</dbReference>
<feature type="repeat" description="PPR" evidence="2">
    <location>
        <begin position="121"/>
        <end position="155"/>
    </location>
</feature>
<dbReference type="PANTHER" id="PTHR47926">
    <property type="entry name" value="PENTATRICOPEPTIDE REPEAT-CONTAINING PROTEIN"/>
    <property type="match status" value="1"/>
</dbReference>